<evidence type="ECO:0000313" key="4">
    <source>
        <dbReference type="Proteomes" id="UP001396334"/>
    </source>
</evidence>
<dbReference type="EMBL" id="JBBPBN010000015">
    <property type="protein sequence ID" value="KAK9022060.1"/>
    <property type="molecule type" value="Genomic_DNA"/>
</dbReference>
<name>A0ABR2S9Z2_9ROSI</name>
<comment type="caution">
    <text evidence="3">The sequence shown here is derived from an EMBL/GenBank/DDBJ whole genome shotgun (WGS) entry which is preliminary data.</text>
</comment>
<keyword evidence="2" id="KW-0472">Membrane</keyword>
<keyword evidence="2" id="KW-1133">Transmembrane helix</keyword>
<organism evidence="3 4">
    <name type="scientific">Hibiscus sabdariffa</name>
    <name type="common">roselle</name>
    <dbReference type="NCBI Taxonomy" id="183260"/>
    <lineage>
        <taxon>Eukaryota</taxon>
        <taxon>Viridiplantae</taxon>
        <taxon>Streptophyta</taxon>
        <taxon>Embryophyta</taxon>
        <taxon>Tracheophyta</taxon>
        <taxon>Spermatophyta</taxon>
        <taxon>Magnoliopsida</taxon>
        <taxon>eudicotyledons</taxon>
        <taxon>Gunneridae</taxon>
        <taxon>Pentapetalae</taxon>
        <taxon>rosids</taxon>
        <taxon>malvids</taxon>
        <taxon>Malvales</taxon>
        <taxon>Malvaceae</taxon>
        <taxon>Malvoideae</taxon>
        <taxon>Hibiscus</taxon>
    </lineage>
</organism>
<feature type="region of interest" description="Disordered" evidence="1">
    <location>
        <begin position="76"/>
        <end position="132"/>
    </location>
</feature>
<dbReference type="PANTHER" id="PTHR34545:SF7">
    <property type="entry name" value="CLAVATA3_ESR (CLE)-RELATED PROTEIN 16"/>
    <property type="match status" value="1"/>
</dbReference>
<evidence type="ECO:0000256" key="1">
    <source>
        <dbReference type="SAM" id="MobiDB-lite"/>
    </source>
</evidence>
<sequence length="132" mass="14523">MHLDSPPLLNISPSFQSSNSQAFASQNYQKSPSFLHSMHDLYALQQMGLSKKLISFYLISLLLLFLLFQLEFSSSSHGSSLKKPAVSPSSPPVHAGNHRTKDAAAAADDDDDGIFDDEKRKVQTGPNPLHNR</sequence>
<reference evidence="3 4" key="1">
    <citation type="journal article" date="2024" name="G3 (Bethesda)">
        <title>Genome assembly of Hibiscus sabdariffa L. provides insights into metabolisms of medicinal natural products.</title>
        <authorList>
            <person name="Kim T."/>
        </authorList>
    </citation>
    <scope>NUCLEOTIDE SEQUENCE [LARGE SCALE GENOMIC DNA]</scope>
    <source>
        <strain evidence="3">TK-2024</strain>
        <tissue evidence="3">Old leaves</tissue>
    </source>
</reference>
<dbReference type="PANTHER" id="PTHR34545">
    <property type="entry name" value="CLAVATA3/ESR (CLE)-RELATED PROTEIN 22"/>
    <property type="match status" value="1"/>
</dbReference>
<dbReference type="Proteomes" id="UP001396334">
    <property type="component" value="Unassembled WGS sequence"/>
</dbReference>
<feature type="compositionally biased region" description="Low complexity" evidence="1">
    <location>
        <begin position="76"/>
        <end position="88"/>
    </location>
</feature>
<protein>
    <submittedName>
        <fullName evidence="3">Uncharacterized protein</fullName>
    </submittedName>
</protein>
<feature type="transmembrane region" description="Helical" evidence="2">
    <location>
        <begin position="54"/>
        <end position="72"/>
    </location>
</feature>
<accession>A0ABR2S9Z2</accession>
<keyword evidence="2" id="KW-0812">Transmembrane</keyword>
<evidence type="ECO:0000256" key="2">
    <source>
        <dbReference type="SAM" id="Phobius"/>
    </source>
</evidence>
<keyword evidence="4" id="KW-1185">Reference proteome</keyword>
<evidence type="ECO:0000313" key="3">
    <source>
        <dbReference type="EMBL" id="KAK9022060.1"/>
    </source>
</evidence>
<gene>
    <name evidence="3" type="ORF">V6N11_002355</name>
</gene>
<dbReference type="InterPro" id="IPR033249">
    <property type="entry name" value="CLE_plant"/>
</dbReference>
<proteinExistence type="predicted"/>